<dbReference type="GO" id="GO:0003676">
    <property type="term" value="F:nucleic acid binding"/>
    <property type="evidence" value="ECO:0007669"/>
    <property type="project" value="InterPro"/>
</dbReference>
<gene>
    <name evidence="1" type="ORF">TNCV_2070091</name>
</gene>
<evidence type="ECO:0000313" key="2">
    <source>
        <dbReference type="Proteomes" id="UP000887159"/>
    </source>
</evidence>
<dbReference type="EMBL" id="BMAU01021379">
    <property type="protein sequence ID" value="GFY27389.1"/>
    <property type="molecule type" value="Genomic_DNA"/>
</dbReference>
<accession>A0A8X6W3N0</accession>
<dbReference type="Proteomes" id="UP000887159">
    <property type="component" value="Unassembled WGS sequence"/>
</dbReference>
<reference evidence="1" key="1">
    <citation type="submission" date="2020-08" db="EMBL/GenBank/DDBJ databases">
        <title>Multicomponent nature underlies the extraordinary mechanical properties of spider dragline silk.</title>
        <authorList>
            <person name="Kono N."/>
            <person name="Nakamura H."/>
            <person name="Mori M."/>
            <person name="Yoshida Y."/>
            <person name="Ohtoshi R."/>
            <person name="Malay A.D."/>
            <person name="Moran D.A.P."/>
            <person name="Tomita M."/>
            <person name="Numata K."/>
            <person name="Arakawa K."/>
        </authorList>
    </citation>
    <scope>NUCLEOTIDE SEQUENCE</scope>
</reference>
<comment type="caution">
    <text evidence="1">The sequence shown here is derived from an EMBL/GenBank/DDBJ whole genome shotgun (WGS) entry which is preliminary data.</text>
</comment>
<keyword evidence="2" id="KW-1185">Reference proteome</keyword>
<protein>
    <submittedName>
        <fullName evidence="1">Transposable element Tcb1 transposase</fullName>
    </submittedName>
</protein>
<organism evidence="1 2">
    <name type="scientific">Trichonephila clavipes</name>
    <name type="common">Golden silk orbweaver</name>
    <name type="synonym">Nephila clavipes</name>
    <dbReference type="NCBI Taxonomy" id="2585209"/>
    <lineage>
        <taxon>Eukaryota</taxon>
        <taxon>Metazoa</taxon>
        <taxon>Ecdysozoa</taxon>
        <taxon>Arthropoda</taxon>
        <taxon>Chelicerata</taxon>
        <taxon>Arachnida</taxon>
        <taxon>Araneae</taxon>
        <taxon>Araneomorphae</taxon>
        <taxon>Entelegynae</taxon>
        <taxon>Araneoidea</taxon>
        <taxon>Nephilidae</taxon>
        <taxon>Trichonephila</taxon>
    </lineage>
</organism>
<dbReference type="Gene3D" id="3.30.420.10">
    <property type="entry name" value="Ribonuclease H-like superfamily/Ribonuclease H"/>
    <property type="match status" value="1"/>
</dbReference>
<sequence>MLNSCVMHRHTGPVPGIMVWGGIGYHSRTPLVRIAGTLNSQRYISEVLEPVVLPYLQDLTTSFFQQDSARPHVARIVQKFFINHQIELLPWPARSSDLSPIENMCSMVGQRLTQITSPAATPDQLLQRVEAAWSAVPQEHIQSLFESMPRRDAAVISNNGGYSGYLFFTGTTLHRSL</sequence>
<dbReference type="InterPro" id="IPR036397">
    <property type="entry name" value="RNaseH_sf"/>
</dbReference>
<name>A0A8X6W3N0_TRICX</name>
<evidence type="ECO:0000313" key="1">
    <source>
        <dbReference type="EMBL" id="GFY27389.1"/>
    </source>
</evidence>
<proteinExistence type="predicted"/>
<dbReference type="AlphaFoldDB" id="A0A8X6W3N0"/>